<evidence type="ECO:0000313" key="3">
    <source>
        <dbReference type="Proteomes" id="UP001208570"/>
    </source>
</evidence>
<name>A0AAD9KF28_9ANNE</name>
<gene>
    <name evidence="2" type="ORF">LSH36_4g17061</name>
</gene>
<sequence>MLYTRLTAVIKTNMAACGTAEHNEARRKEVVYLRKSYYQLKRENMARERQHQDLLDQSTGRYTGRQPSTYEIQVERMRQRGMIDNNIDYSLRDKYTSQYDRPNKDFAPRTAQRSSVRYL</sequence>
<reference evidence="2" key="1">
    <citation type="journal article" date="2023" name="Mol. Biol. Evol.">
        <title>Third-Generation Sequencing Reveals the Adaptive Role of the Epigenome in Three Deep-Sea Polychaetes.</title>
        <authorList>
            <person name="Perez M."/>
            <person name="Aroh O."/>
            <person name="Sun Y."/>
            <person name="Lan Y."/>
            <person name="Juniper S.K."/>
            <person name="Young C.R."/>
            <person name="Angers B."/>
            <person name="Qian P.Y."/>
        </authorList>
    </citation>
    <scope>NUCLEOTIDE SEQUENCE</scope>
    <source>
        <strain evidence="2">P08H-3</strain>
    </source>
</reference>
<comment type="caution">
    <text evidence="2">The sequence shown here is derived from an EMBL/GenBank/DDBJ whole genome shotgun (WGS) entry which is preliminary data.</text>
</comment>
<feature type="compositionally biased region" description="Basic and acidic residues" evidence="1">
    <location>
        <begin position="44"/>
        <end position="54"/>
    </location>
</feature>
<keyword evidence="3" id="KW-1185">Reference proteome</keyword>
<evidence type="ECO:0000313" key="2">
    <source>
        <dbReference type="EMBL" id="KAK2170161.1"/>
    </source>
</evidence>
<feature type="region of interest" description="Disordered" evidence="1">
    <location>
        <begin position="94"/>
        <end position="119"/>
    </location>
</feature>
<feature type="region of interest" description="Disordered" evidence="1">
    <location>
        <begin position="44"/>
        <end position="71"/>
    </location>
</feature>
<organism evidence="2 3">
    <name type="scientific">Paralvinella palmiformis</name>
    <dbReference type="NCBI Taxonomy" id="53620"/>
    <lineage>
        <taxon>Eukaryota</taxon>
        <taxon>Metazoa</taxon>
        <taxon>Spiralia</taxon>
        <taxon>Lophotrochozoa</taxon>
        <taxon>Annelida</taxon>
        <taxon>Polychaeta</taxon>
        <taxon>Sedentaria</taxon>
        <taxon>Canalipalpata</taxon>
        <taxon>Terebellida</taxon>
        <taxon>Terebelliformia</taxon>
        <taxon>Alvinellidae</taxon>
        <taxon>Paralvinella</taxon>
    </lineage>
</organism>
<evidence type="ECO:0000256" key="1">
    <source>
        <dbReference type="SAM" id="MobiDB-lite"/>
    </source>
</evidence>
<dbReference type="EMBL" id="JAODUP010000004">
    <property type="protein sequence ID" value="KAK2170161.1"/>
    <property type="molecule type" value="Genomic_DNA"/>
</dbReference>
<feature type="compositionally biased region" description="Polar residues" evidence="1">
    <location>
        <begin position="55"/>
        <end position="71"/>
    </location>
</feature>
<dbReference type="AlphaFoldDB" id="A0AAD9KF28"/>
<accession>A0AAD9KF28</accession>
<protein>
    <submittedName>
        <fullName evidence="2">Uncharacterized protein</fullName>
    </submittedName>
</protein>
<feature type="compositionally biased region" description="Basic and acidic residues" evidence="1">
    <location>
        <begin position="94"/>
        <end position="107"/>
    </location>
</feature>
<proteinExistence type="predicted"/>
<dbReference type="Proteomes" id="UP001208570">
    <property type="component" value="Unassembled WGS sequence"/>
</dbReference>